<comment type="subunit">
    <text evidence="11">Homododecamer. Tetramer of trimer.</text>
</comment>
<feature type="domain" description="Secretin/TonB short N-terminal" evidence="14">
    <location>
        <begin position="292"/>
        <end position="340"/>
    </location>
</feature>
<dbReference type="InterPro" id="IPR001775">
    <property type="entry name" value="GspD/PilQ"/>
</dbReference>
<feature type="chain" id="PRO_5047204698" description="Type IV pilus biogenesis and competence protein PilQ" evidence="13">
    <location>
        <begin position="20"/>
        <end position="687"/>
    </location>
</feature>
<dbReference type="Gene3D" id="2.60.40.3470">
    <property type="match status" value="1"/>
</dbReference>
<dbReference type="Proteomes" id="UP001156706">
    <property type="component" value="Unassembled WGS sequence"/>
</dbReference>
<accession>A0ABQ5YH18</accession>
<proteinExistence type="inferred from homology"/>
<keyword evidence="16" id="KW-1185">Reference proteome</keyword>
<dbReference type="InterPro" id="IPR013355">
    <property type="entry name" value="Pilus_4_PilQ"/>
</dbReference>
<keyword evidence="9" id="KW-0178">Competence</keyword>
<dbReference type="InterPro" id="IPR038591">
    <property type="entry name" value="NolW-like_sf"/>
</dbReference>
<dbReference type="InterPro" id="IPR011662">
    <property type="entry name" value="Secretin/TonB_short_N"/>
</dbReference>
<dbReference type="InterPro" id="IPR005644">
    <property type="entry name" value="NolW-like"/>
</dbReference>
<evidence type="ECO:0000256" key="8">
    <source>
        <dbReference type="ARBA" id="ARBA00023237"/>
    </source>
</evidence>
<evidence type="ECO:0000256" key="5">
    <source>
        <dbReference type="ARBA" id="ARBA00022729"/>
    </source>
</evidence>
<evidence type="ECO:0000259" key="14">
    <source>
        <dbReference type="SMART" id="SM00965"/>
    </source>
</evidence>
<dbReference type="InterPro" id="IPR051808">
    <property type="entry name" value="Type_IV_pilus_biogenesis"/>
</dbReference>
<evidence type="ECO:0000256" key="4">
    <source>
        <dbReference type="ARBA" id="ARBA00022448"/>
    </source>
</evidence>
<dbReference type="SMART" id="SM00965">
    <property type="entry name" value="STN"/>
    <property type="match status" value="1"/>
</dbReference>
<evidence type="ECO:0000256" key="10">
    <source>
        <dbReference type="ARBA" id="ARBA00024678"/>
    </source>
</evidence>
<dbReference type="Gene3D" id="3.30.1370.130">
    <property type="match status" value="1"/>
</dbReference>
<evidence type="ECO:0000256" key="9">
    <source>
        <dbReference type="ARBA" id="ARBA00023287"/>
    </source>
</evidence>
<protein>
    <recommendedName>
        <fullName evidence="3">Type IV pilus biogenesis and competence protein PilQ</fullName>
    </recommendedName>
</protein>
<evidence type="ECO:0000256" key="13">
    <source>
        <dbReference type="SAM" id="SignalP"/>
    </source>
</evidence>
<evidence type="ECO:0000313" key="15">
    <source>
        <dbReference type="EMBL" id="GLR13856.1"/>
    </source>
</evidence>
<dbReference type="Gene3D" id="2.60.40.3500">
    <property type="match status" value="1"/>
</dbReference>
<keyword evidence="7" id="KW-0472">Membrane</keyword>
<dbReference type="Pfam" id="PF07660">
    <property type="entry name" value="STN"/>
    <property type="match status" value="1"/>
</dbReference>
<comment type="caution">
    <text evidence="15">The sequence shown here is derived from an EMBL/GenBank/DDBJ whole genome shotgun (WGS) entry which is preliminary data.</text>
</comment>
<dbReference type="PANTHER" id="PTHR30604">
    <property type="entry name" value="PROTEIN TRANSPORT PROTEIN HOFQ"/>
    <property type="match status" value="1"/>
</dbReference>
<dbReference type="InterPro" id="IPR021731">
    <property type="entry name" value="AMIN_dom"/>
</dbReference>
<evidence type="ECO:0000256" key="12">
    <source>
        <dbReference type="RuleBase" id="RU004004"/>
    </source>
</evidence>
<evidence type="ECO:0000256" key="1">
    <source>
        <dbReference type="ARBA" id="ARBA00004442"/>
    </source>
</evidence>
<dbReference type="Pfam" id="PF00263">
    <property type="entry name" value="Secretin"/>
    <property type="match status" value="1"/>
</dbReference>
<evidence type="ECO:0000256" key="3">
    <source>
        <dbReference type="ARBA" id="ARBA00014124"/>
    </source>
</evidence>
<comment type="subcellular location">
    <subcellularLocation>
        <location evidence="1 12">Cell outer membrane</location>
    </subcellularLocation>
</comment>
<comment type="function">
    <text evidence="10">Required for type IV pilus biogenesis and competence. Could function as a pore for exit of the pilus but also as a channel for entry of heme and antimicrobial agents and uptake of transforming DNA.</text>
</comment>
<gene>
    <name evidence="15" type="ORF">GCM10007907_26460</name>
</gene>
<evidence type="ECO:0000256" key="11">
    <source>
        <dbReference type="ARBA" id="ARBA00025897"/>
    </source>
</evidence>
<feature type="signal peptide" evidence="13">
    <location>
        <begin position="1"/>
        <end position="19"/>
    </location>
</feature>
<dbReference type="NCBIfam" id="TIGR02515">
    <property type="entry name" value="IV_pilus_PilQ"/>
    <property type="match status" value="1"/>
</dbReference>
<dbReference type="Pfam" id="PF11741">
    <property type="entry name" value="AMIN"/>
    <property type="match status" value="2"/>
</dbReference>
<keyword evidence="5 13" id="KW-0732">Signal</keyword>
<organism evidence="15 16">
    <name type="scientific">Chitinimonas prasina</name>
    <dbReference type="NCBI Taxonomy" id="1434937"/>
    <lineage>
        <taxon>Bacteria</taxon>
        <taxon>Pseudomonadati</taxon>
        <taxon>Pseudomonadota</taxon>
        <taxon>Betaproteobacteria</taxon>
        <taxon>Neisseriales</taxon>
        <taxon>Chitinibacteraceae</taxon>
        <taxon>Chitinimonas</taxon>
    </lineage>
</organism>
<comment type="similarity">
    <text evidence="2">Belongs to the bacterial secretin family. PilQ subfamily.</text>
</comment>
<dbReference type="PANTHER" id="PTHR30604:SF1">
    <property type="entry name" value="DNA UTILIZATION PROTEIN HOFQ"/>
    <property type="match status" value="1"/>
</dbReference>
<dbReference type="PRINTS" id="PR00811">
    <property type="entry name" value="BCTERIALGSPD"/>
</dbReference>
<evidence type="ECO:0000256" key="6">
    <source>
        <dbReference type="ARBA" id="ARBA00022927"/>
    </source>
</evidence>
<dbReference type="Pfam" id="PF03958">
    <property type="entry name" value="Secretin_N"/>
    <property type="match status" value="1"/>
</dbReference>
<keyword evidence="6" id="KW-0653">Protein transport</keyword>
<keyword evidence="8" id="KW-0998">Cell outer membrane</keyword>
<dbReference type="EMBL" id="BSOG01000003">
    <property type="protein sequence ID" value="GLR13856.1"/>
    <property type="molecule type" value="Genomic_DNA"/>
</dbReference>
<name>A0ABQ5YH18_9NEIS</name>
<dbReference type="Gene3D" id="3.30.1370.120">
    <property type="match status" value="1"/>
</dbReference>
<dbReference type="InterPro" id="IPR004846">
    <property type="entry name" value="T2SS/T3SS_dom"/>
</dbReference>
<evidence type="ECO:0000313" key="16">
    <source>
        <dbReference type="Proteomes" id="UP001156706"/>
    </source>
</evidence>
<reference evidence="16" key="1">
    <citation type="journal article" date="2019" name="Int. J. Syst. Evol. Microbiol.">
        <title>The Global Catalogue of Microorganisms (GCM) 10K type strain sequencing project: providing services to taxonomists for standard genome sequencing and annotation.</title>
        <authorList>
            <consortium name="The Broad Institute Genomics Platform"/>
            <consortium name="The Broad Institute Genome Sequencing Center for Infectious Disease"/>
            <person name="Wu L."/>
            <person name="Ma J."/>
        </authorList>
    </citation>
    <scope>NUCLEOTIDE SEQUENCE [LARGE SCALE GENOMIC DNA]</scope>
    <source>
        <strain evidence="16">NBRC 110044</strain>
    </source>
</reference>
<dbReference type="PROSITE" id="PS00875">
    <property type="entry name" value="T2SP_D"/>
    <property type="match status" value="1"/>
</dbReference>
<evidence type="ECO:0000256" key="2">
    <source>
        <dbReference type="ARBA" id="ARBA00006304"/>
    </source>
</evidence>
<dbReference type="InterPro" id="IPR004845">
    <property type="entry name" value="T2SS_GspD_CS"/>
</dbReference>
<sequence length="687" mass="74774">MQGWLGCIALVLLMGVAHANEPNAIKSIEVQAESADHQEITVVMQKAPQVPASFAVNTPPRIAFDFNNTVNDSGKSSVPVSSGNLKSISIAESGSRTRLVLSLLRGATYETQVDGNKLKIKVKSTAAAMAVTNTTAQFSTAQNASKEAIRSVDFRRGTNGDGRILIDLSSPSIGIDIKQQGKSLVLEFAKTQLPRQFERRMDVIDFGTAVQTIDTYSQGDTVKMVIEPRGVWEYSAYQTENRFTVEVKSIDERAKKLAELDKPVFKGDKLSLNFQNVEVRTVLQVIAEFTGKNIITSDTVNGNLTLRLKDVPWDQALELILQSKGLDKRENGNVLWVAPRDEIALRETQIAESKKKLAEVEPTRTESFQLNYQKAEDVRDMLMNEKQPFLSKQGTAIVEPRTNTLIVNDIPAKLDDVRALLLKTDTASRQVMIEARIVVADDTFSRELGVRLGLRANRTLDSDTRIGVSNTSNAAIDILNNGKTMGTEGSQGSVVNLPSSATTGGALGVTLLNAAAGMLVSLELQALEAEGKGRTVSSPRVITADQQKATISQGRKYYIIVPGGSGDSAAPQEKEAALKLEVTPRITPDRRVFMELRVSNDVLTQGGQFPVVETKVVQTNVLVGSGDTAVLGGVYEMQENDGESKVPLLGDIPYLGNLFKSKLKSTSKKELLIFVTPRILDDSLTLR</sequence>
<evidence type="ECO:0000256" key="7">
    <source>
        <dbReference type="ARBA" id="ARBA00023136"/>
    </source>
</evidence>
<keyword evidence="4 12" id="KW-0813">Transport</keyword>